<dbReference type="OrthoDB" id="1939140at2759"/>
<protein>
    <submittedName>
        <fullName evidence="2">Uncharacterized protein</fullName>
    </submittedName>
</protein>
<proteinExistence type="predicted"/>
<feature type="transmembrane region" description="Helical" evidence="1">
    <location>
        <begin position="50"/>
        <end position="68"/>
    </location>
</feature>
<accession>A0A8K0DXA5</accession>
<dbReference type="PANTHER" id="PTHR36760">
    <property type="entry name" value="ACIDIC LEUCINE-RICH NUCLEAR PHOSPHOPROTEIN 32 FAMILY B PROTEIN"/>
    <property type="match status" value="1"/>
</dbReference>
<name>A0A8K0DXA5_9ROSA</name>
<evidence type="ECO:0000313" key="2">
    <source>
        <dbReference type="EMBL" id="KAF3435944.1"/>
    </source>
</evidence>
<feature type="transmembrane region" description="Helical" evidence="1">
    <location>
        <begin position="20"/>
        <end position="43"/>
    </location>
</feature>
<dbReference type="PANTHER" id="PTHR36760:SF1">
    <property type="entry name" value="ACIDIC LEUCINE-RICH NUCLEAR PHOSPHOPROTEIN 32 FAMILY B PROTEIN"/>
    <property type="match status" value="1"/>
</dbReference>
<keyword evidence="1" id="KW-0812">Transmembrane</keyword>
<dbReference type="Proteomes" id="UP000796880">
    <property type="component" value="Unassembled WGS sequence"/>
</dbReference>
<comment type="caution">
    <text evidence="2">The sequence shown here is derived from an EMBL/GenBank/DDBJ whole genome shotgun (WGS) entry which is preliminary data.</text>
</comment>
<evidence type="ECO:0000256" key="1">
    <source>
        <dbReference type="SAM" id="Phobius"/>
    </source>
</evidence>
<keyword evidence="1" id="KW-1133">Transmembrane helix</keyword>
<gene>
    <name evidence="2" type="ORF">FNV43_RR23036</name>
</gene>
<sequence length="350" mass="40327">MSEFSFSNTSKKTGFSSLLFSDLLHCCFFILSHPLYFSYFIFFSPYLLKLLSFLPLFITTSLLLLAFLTTVSPSLVQDDHSHSELFENKELDVYKIVFEEATFEIREEHREVVELVVKETCLEANEAPVDKYLSHDQGNVACAKEDQISKFQQDTVEIPMVQPVVEVETLKWFLQEHNEFEDISCEEEDGKVKPQDIEGADKVEEPKENDPQEANPRHYGGFESWKLWFHEERKEWRRTLACKLFEERHNAADGGEGMDMLWETYETESNRALTKSNTKKGKKGGLLEFNKYDEDDVDDSDGQLCCLQALKFSAGKMNLGMGRPNLVKISKALKGIGWLHNLSRGKKGYH</sequence>
<evidence type="ECO:0000313" key="3">
    <source>
        <dbReference type="Proteomes" id="UP000796880"/>
    </source>
</evidence>
<dbReference type="AlphaFoldDB" id="A0A8K0DXA5"/>
<keyword evidence="1" id="KW-0472">Membrane</keyword>
<dbReference type="EMBL" id="VOIH02000010">
    <property type="protein sequence ID" value="KAF3435944.1"/>
    <property type="molecule type" value="Genomic_DNA"/>
</dbReference>
<reference evidence="2" key="1">
    <citation type="submission" date="2020-03" db="EMBL/GenBank/DDBJ databases">
        <title>A high-quality chromosome-level genome assembly of a woody plant with both climbing and erect habits, Rhamnella rubrinervis.</title>
        <authorList>
            <person name="Lu Z."/>
            <person name="Yang Y."/>
            <person name="Zhu X."/>
            <person name="Sun Y."/>
        </authorList>
    </citation>
    <scope>NUCLEOTIDE SEQUENCE</scope>
    <source>
        <strain evidence="2">BYM</strain>
        <tissue evidence="2">Leaf</tissue>
    </source>
</reference>
<keyword evidence="3" id="KW-1185">Reference proteome</keyword>
<organism evidence="2 3">
    <name type="scientific">Rhamnella rubrinervis</name>
    <dbReference type="NCBI Taxonomy" id="2594499"/>
    <lineage>
        <taxon>Eukaryota</taxon>
        <taxon>Viridiplantae</taxon>
        <taxon>Streptophyta</taxon>
        <taxon>Embryophyta</taxon>
        <taxon>Tracheophyta</taxon>
        <taxon>Spermatophyta</taxon>
        <taxon>Magnoliopsida</taxon>
        <taxon>eudicotyledons</taxon>
        <taxon>Gunneridae</taxon>
        <taxon>Pentapetalae</taxon>
        <taxon>rosids</taxon>
        <taxon>fabids</taxon>
        <taxon>Rosales</taxon>
        <taxon>Rhamnaceae</taxon>
        <taxon>rhamnoid group</taxon>
        <taxon>Rhamneae</taxon>
        <taxon>Rhamnella</taxon>
    </lineage>
</organism>